<organism evidence="2 3">
    <name type="scientific">Collichthys lucidus</name>
    <name type="common">Big head croaker</name>
    <name type="synonym">Sciaena lucida</name>
    <dbReference type="NCBI Taxonomy" id="240159"/>
    <lineage>
        <taxon>Eukaryota</taxon>
        <taxon>Metazoa</taxon>
        <taxon>Chordata</taxon>
        <taxon>Craniata</taxon>
        <taxon>Vertebrata</taxon>
        <taxon>Euteleostomi</taxon>
        <taxon>Actinopterygii</taxon>
        <taxon>Neopterygii</taxon>
        <taxon>Teleostei</taxon>
        <taxon>Neoteleostei</taxon>
        <taxon>Acanthomorphata</taxon>
        <taxon>Eupercaria</taxon>
        <taxon>Sciaenidae</taxon>
        <taxon>Collichthys</taxon>
    </lineage>
</organism>
<reference evidence="2 3" key="1">
    <citation type="submission" date="2019-01" db="EMBL/GenBank/DDBJ databases">
        <title>Genome Assembly of Collichthys lucidus.</title>
        <authorList>
            <person name="Cai M."/>
            <person name="Xiao S."/>
        </authorList>
    </citation>
    <scope>NUCLEOTIDE SEQUENCE [LARGE SCALE GENOMIC DNA]</scope>
    <source>
        <strain evidence="2">JT15FE1705JMU</strain>
        <tissue evidence="2">Muscle</tissue>
    </source>
</reference>
<feature type="region of interest" description="Disordered" evidence="1">
    <location>
        <begin position="1"/>
        <end position="23"/>
    </location>
</feature>
<accession>A0A4U5UDV4</accession>
<dbReference type="AlphaFoldDB" id="A0A4U5UDV4"/>
<evidence type="ECO:0000256" key="1">
    <source>
        <dbReference type="SAM" id="MobiDB-lite"/>
    </source>
</evidence>
<evidence type="ECO:0000313" key="2">
    <source>
        <dbReference type="EMBL" id="TKS72198.1"/>
    </source>
</evidence>
<protein>
    <submittedName>
        <fullName evidence="2">Uncharacterized protein</fullName>
    </submittedName>
</protein>
<name>A0A4U5UDV4_COLLU</name>
<sequence length="116" mass="12142">MCGATLKESSPLMSETQTPPPVQRCSAPPFQIFIRAAAAAALLLSSPHFSPAHVSTASTGVAYFNPPSSATPSTVLCQPYLSQILPLGRERTAVLSQAGCNSPIISLHLSIIHNLC</sequence>
<keyword evidence="3" id="KW-1185">Reference proteome</keyword>
<dbReference type="EMBL" id="CM014083">
    <property type="protein sequence ID" value="TKS72198.1"/>
    <property type="molecule type" value="Genomic_DNA"/>
</dbReference>
<gene>
    <name evidence="2" type="ORF">D9C73_006272</name>
</gene>
<dbReference type="Proteomes" id="UP000298787">
    <property type="component" value="Chromosome 6"/>
</dbReference>
<feature type="compositionally biased region" description="Polar residues" evidence="1">
    <location>
        <begin position="7"/>
        <end position="17"/>
    </location>
</feature>
<proteinExistence type="predicted"/>
<evidence type="ECO:0000313" key="3">
    <source>
        <dbReference type="Proteomes" id="UP000298787"/>
    </source>
</evidence>